<gene>
    <name evidence="6" type="ORF">FFL34_08390</name>
</gene>
<dbReference type="GO" id="GO:0046872">
    <property type="term" value="F:metal ion binding"/>
    <property type="evidence" value="ECO:0007669"/>
    <property type="project" value="UniProtKB-KW"/>
</dbReference>
<protein>
    <submittedName>
        <fullName evidence="6">4Fe-4S dicluster domain-containing protein</fullName>
    </submittedName>
</protein>
<keyword evidence="1" id="KW-0004">4Fe-4S</keyword>
<dbReference type="InterPro" id="IPR017900">
    <property type="entry name" value="4Fe4S_Fe_S_CS"/>
</dbReference>
<accession>A0A5S3R7N7</accession>
<dbReference type="PROSITE" id="PS00198">
    <property type="entry name" value="4FE4S_FER_1"/>
    <property type="match status" value="2"/>
</dbReference>
<dbReference type="Pfam" id="PF12838">
    <property type="entry name" value="Fer4_7"/>
    <property type="match status" value="1"/>
</dbReference>
<dbReference type="InterPro" id="IPR050572">
    <property type="entry name" value="Fe-S_Ferredoxin"/>
</dbReference>
<proteinExistence type="predicted"/>
<evidence type="ECO:0000256" key="2">
    <source>
        <dbReference type="ARBA" id="ARBA00022723"/>
    </source>
</evidence>
<dbReference type="OrthoDB" id="9798098at2"/>
<reference evidence="6 7" key="1">
    <citation type="submission" date="2019-05" db="EMBL/GenBank/DDBJ databases">
        <title>Genomic analysis of Lentibacillus sp. NKC220-2.</title>
        <authorList>
            <person name="Oh Y.J."/>
        </authorList>
    </citation>
    <scope>NUCLEOTIDE SEQUENCE [LARGE SCALE GENOMIC DNA]</scope>
    <source>
        <strain evidence="6 7">NKC220-2</strain>
    </source>
</reference>
<dbReference type="Gene3D" id="3.30.70.20">
    <property type="match status" value="2"/>
</dbReference>
<dbReference type="AlphaFoldDB" id="A0A5S3R7N7"/>
<comment type="caution">
    <text evidence="6">The sequence shown here is derived from an EMBL/GenBank/DDBJ whole genome shotgun (WGS) entry which is preliminary data.</text>
</comment>
<feature type="domain" description="4Fe-4S ferredoxin-type" evidence="5">
    <location>
        <begin position="200"/>
        <end position="229"/>
    </location>
</feature>
<dbReference type="Proteomes" id="UP000306980">
    <property type="component" value="Unassembled WGS sequence"/>
</dbReference>
<feature type="domain" description="4Fe-4S ferredoxin-type" evidence="5">
    <location>
        <begin position="230"/>
        <end position="258"/>
    </location>
</feature>
<dbReference type="InterPro" id="IPR017896">
    <property type="entry name" value="4Fe4S_Fe-S-bd"/>
</dbReference>
<keyword evidence="4" id="KW-0411">Iron-sulfur</keyword>
<evidence type="ECO:0000259" key="5">
    <source>
        <dbReference type="PROSITE" id="PS51379"/>
    </source>
</evidence>
<dbReference type="PANTHER" id="PTHR43687:SF1">
    <property type="entry name" value="FERREDOXIN III"/>
    <property type="match status" value="1"/>
</dbReference>
<dbReference type="SUPFAM" id="SSF54862">
    <property type="entry name" value="4Fe-4S ferredoxins"/>
    <property type="match status" value="1"/>
</dbReference>
<evidence type="ECO:0000256" key="1">
    <source>
        <dbReference type="ARBA" id="ARBA00022485"/>
    </source>
</evidence>
<keyword evidence="3" id="KW-0408">Iron</keyword>
<feature type="domain" description="4Fe-4S ferredoxin-type" evidence="5">
    <location>
        <begin position="48"/>
        <end position="78"/>
    </location>
</feature>
<sequence length="303" mass="34903">MGILGYWLESLDYDYKVLSHCSRYQSPRSSCMECVDSCPKDAIYIKDGQPTIDSKNCIQCGDCVASCPVQAVEGFLPKRSIINNQYIMDQDKVPTLKELLVYYKKGITTIICEESEISPEWEKTIRNVNEVLTKLGEQPFKVSYQQKAPDNNDDIMTRRELFFTWEKDLKQIAKNMAPAKWRFNHESLDLPKYYPDYQFVEITLDTQKCTLCKACQKLCKRNCLQIDETGFSLLAQNCSNCSLCQDICPEGAISLKEMITPVSVVKHEMYKKVCTACDQVYETLNKEQELCVACEKKKQFSMM</sequence>
<organism evidence="6 7">
    <name type="scientific">Lentibacillus cibarius</name>
    <dbReference type="NCBI Taxonomy" id="2583219"/>
    <lineage>
        <taxon>Bacteria</taxon>
        <taxon>Bacillati</taxon>
        <taxon>Bacillota</taxon>
        <taxon>Bacilli</taxon>
        <taxon>Bacillales</taxon>
        <taxon>Bacillaceae</taxon>
        <taxon>Lentibacillus</taxon>
    </lineage>
</organism>
<dbReference type="PROSITE" id="PS51379">
    <property type="entry name" value="4FE4S_FER_2"/>
    <property type="match status" value="3"/>
</dbReference>
<dbReference type="GO" id="GO:0051539">
    <property type="term" value="F:4 iron, 4 sulfur cluster binding"/>
    <property type="evidence" value="ECO:0007669"/>
    <property type="project" value="UniProtKB-KW"/>
</dbReference>
<dbReference type="RefSeq" id="WP_138603052.1">
    <property type="nucleotide sequence ID" value="NZ_VCIA01000001.1"/>
</dbReference>
<dbReference type="PANTHER" id="PTHR43687">
    <property type="entry name" value="ADENYLYLSULFATE REDUCTASE, BETA SUBUNIT"/>
    <property type="match status" value="1"/>
</dbReference>
<evidence type="ECO:0000313" key="6">
    <source>
        <dbReference type="EMBL" id="TMN22143.1"/>
    </source>
</evidence>
<name>A0A5S3R7N7_9BACI</name>
<dbReference type="Pfam" id="PF12800">
    <property type="entry name" value="Fer4_4"/>
    <property type="match status" value="1"/>
</dbReference>
<evidence type="ECO:0000256" key="4">
    <source>
        <dbReference type="ARBA" id="ARBA00023014"/>
    </source>
</evidence>
<dbReference type="EMBL" id="VCIA01000001">
    <property type="protein sequence ID" value="TMN22143.1"/>
    <property type="molecule type" value="Genomic_DNA"/>
</dbReference>
<evidence type="ECO:0000256" key="3">
    <source>
        <dbReference type="ARBA" id="ARBA00023004"/>
    </source>
</evidence>
<keyword evidence="2" id="KW-0479">Metal-binding</keyword>
<evidence type="ECO:0000313" key="7">
    <source>
        <dbReference type="Proteomes" id="UP000306980"/>
    </source>
</evidence>